<evidence type="ECO:0000256" key="4">
    <source>
        <dbReference type="ARBA" id="ARBA00023288"/>
    </source>
</evidence>
<name>A0A9X1XSI7_9FLAO</name>
<dbReference type="Pfam" id="PF09864">
    <property type="entry name" value="MliC"/>
    <property type="match status" value="2"/>
</dbReference>
<dbReference type="Proteomes" id="UP001139260">
    <property type="component" value="Unassembled WGS sequence"/>
</dbReference>
<dbReference type="RefSeq" id="WP_248427442.1">
    <property type="nucleotide sequence ID" value="NZ_JALNUB010000002.1"/>
</dbReference>
<keyword evidence="7" id="KW-1185">Reference proteome</keyword>
<dbReference type="AlphaFoldDB" id="A0A9X1XSI7"/>
<evidence type="ECO:0000256" key="2">
    <source>
        <dbReference type="ARBA" id="ARBA00023136"/>
    </source>
</evidence>
<dbReference type="SUPFAM" id="SSF141488">
    <property type="entry name" value="YdhA-like"/>
    <property type="match status" value="2"/>
</dbReference>
<evidence type="ECO:0000259" key="5">
    <source>
        <dbReference type="Pfam" id="PF09864"/>
    </source>
</evidence>
<evidence type="ECO:0000313" key="7">
    <source>
        <dbReference type="Proteomes" id="UP001139260"/>
    </source>
</evidence>
<evidence type="ECO:0000256" key="3">
    <source>
        <dbReference type="ARBA" id="ARBA00023139"/>
    </source>
</evidence>
<comment type="caution">
    <text evidence="6">The sequence shown here is derived from an EMBL/GenBank/DDBJ whole genome shotgun (WGS) entry which is preliminary data.</text>
</comment>
<sequence length="191" mass="21436">MKKQILTFAMLTALIVTSCKEKTQKDESVITTEAVEVKNEDVVTSTLKNKEGKQLEMKFDNINGTATINFDGETSELKAQRSGSGIWYKNEQFELRGKGNDIELTKDGKLIFEHKDEMGSQSLKDKNGQTLDLTFNNTENTVKAYLNGGEQIDLVGKKPASGIWYKNDQYELRGKGDHLTLTKDGKTVFEN</sequence>
<dbReference type="InterPro" id="IPR018660">
    <property type="entry name" value="MliC"/>
</dbReference>
<keyword evidence="3" id="KW-0564">Palmitate</keyword>
<dbReference type="PROSITE" id="PS51257">
    <property type="entry name" value="PROKAR_LIPOPROTEIN"/>
    <property type="match status" value="1"/>
</dbReference>
<evidence type="ECO:0000313" key="6">
    <source>
        <dbReference type="EMBL" id="MCK8140758.1"/>
    </source>
</evidence>
<dbReference type="Gene3D" id="2.40.128.200">
    <property type="match status" value="2"/>
</dbReference>
<feature type="domain" description="C-type lysozyme inhibitor" evidence="5">
    <location>
        <begin position="127"/>
        <end position="186"/>
    </location>
</feature>
<keyword evidence="4" id="KW-0449">Lipoprotein</keyword>
<keyword evidence="1" id="KW-0732">Signal</keyword>
<gene>
    <name evidence="6" type="ORF">MW871_02520</name>
</gene>
<organism evidence="6 7">
    <name type="scientific">Flavobacterium pygoscelis</name>
    <dbReference type="NCBI Taxonomy" id="2893176"/>
    <lineage>
        <taxon>Bacteria</taxon>
        <taxon>Pseudomonadati</taxon>
        <taxon>Bacteroidota</taxon>
        <taxon>Flavobacteriia</taxon>
        <taxon>Flavobacteriales</taxon>
        <taxon>Flavobacteriaceae</taxon>
        <taxon>Flavobacterium</taxon>
    </lineage>
</organism>
<evidence type="ECO:0000256" key="1">
    <source>
        <dbReference type="ARBA" id="ARBA00022729"/>
    </source>
</evidence>
<feature type="domain" description="C-type lysozyme inhibitor" evidence="5">
    <location>
        <begin position="51"/>
        <end position="109"/>
    </location>
</feature>
<proteinExistence type="predicted"/>
<keyword evidence="2" id="KW-0472">Membrane</keyword>
<reference evidence="6" key="1">
    <citation type="submission" date="2022-04" db="EMBL/GenBank/DDBJ databases">
        <title>Flavobacterium pygoscelis sp. nov. isolated from Chinstrap chick (Pygoscelis antarcticus).</title>
        <authorList>
            <person name="Irgang R."/>
            <person name="Poblete-Morales M."/>
            <person name="Avendano-Herrera R."/>
        </authorList>
    </citation>
    <scope>NUCLEOTIDE SEQUENCE</scope>
    <source>
        <strain evidence="6">I-SCBP12n</strain>
    </source>
</reference>
<accession>A0A9X1XSI7</accession>
<dbReference type="InterPro" id="IPR036328">
    <property type="entry name" value="MliC_sf"/>
</dbReference>
<dbReference type="EMBL" id="JALNUB010000002">
    <property type="protein sequence ID" value="MCK8140758.1"/>
    <property type="molecule type" value="Genomic_DNA"/>
</dbReference>
<protein>
    <submittedName>
        <fullName evidence="6">MliC family protein</fullName>
    </submittedName>
</protein>